<dbReference type="InterPro" id="IPR001128">
    <property type="entry name" value="Cyt_P450"/>
</dbReference>
<dbReference type="STRING" id="1073089.A0A1L9RF37"/>
<dbReference type="GO" id="GO:0016705">
    <property type="term" value="F:oxidoreductase activity, acting on paired donors, with incorporation or reduction of molecular oxygen"/>
    <property type="evidence" value="ECO:0007669"/>
    <property type="project" value="InterPro"/>
</dbReference>
<dbReference type="PROSITE" id="PS00086">
    <property type="entry name" value="CYTOCHROME_P450"/>
    <property type="match status" value="1"/>
</dbReference>
<dbReference type="Gene3D" id="1.10.630.10">
    <property type="entry name" value="Cytochrome P450"/>
    <property type="match status" value="1"/>
</dbReference>
<evidence type="ECO:0000256" key="3">
    <source>
        <dbReference type="ARBA" id="ARBA00022617"/>
    </source>
</evidence>
<accession>A0A1L9RF37</accession>
<evidence type="ECO:0000256" key="2">
    <source>
        <dbReference type="ARBA" id="ARBA00010617"/>
    </source>
</evidence>
<keyword evidence="6 7" id="KW-0408">Iron</keyword>
<keyword evidence="5 8" id="KW-0560">Oxidoreductase</keyword>
<gene>
    <name evidence="9" type="ORF">ASPWEDRAFT_138555</name>
</gene>
<evidence type="ECO:0000256" key="5">
    <source>
        <dbReference type="ARBA" id="ARBA00023002"/>
    </source>
</evidence>
<dbReference type="AlphaFoldDB" id="A0A1L9RF37"/>
<dbReference type="InterPro" id="IPR036396">
    <property type="entry name" value="Cyt_P450_sf"/>
</dbReference>
<dbReference type="CDD" id="cd11059">
    <property type="entry name" value="CYP_fungal"/>
    <property type="match status" value="1"/>
</dbReference>
<dbReference type="GO" id="GO:0020037">
    <property type="term" value="F:heme binding"/>
    <property type="evidence" value="ECO:0007669"/>
    <property type="project" value="InterPro"/>
</dbReference>
<protein>
    <recommendedName>
        <fullName evidence="11">Cytochrome P450</fullName>
    </recommendedName>
</protein>
<evidence type="ECO:0000313" key="10">
    <source>
        <dbReference type="Proteomes" id="UP000184383"/>
    </source>
</evidence>
<evidence type="ECO:0000313" key="9">
    <source>
        <dbReference type="EMBL" id="OJJ33488.1"/>
    </source>
</evidence>
<name>A0A1L9RF37_ASPWE</name>
<dbReference type="GO" id="GO:0004497">
    <property type="term" value="F:monooxygenase activity"/>
    <property type="evidence" value="ECO:0007669"/>
    <property type="project" value="UniProtKB-KW"/>
</dbReference>
<evidence type="ECO:0000256" key="7">
    <source>
        <dbReference type="PIRSR" id="PIRSR602401-1"/>
    </source>
</evidence>
<dbReference type="Pfam" id="PF00067">
    <property type="entry name" value="p450"/>
    <property type="match status" value="1"/>
</dbReference>
<reference evidence="10" key="1">
    <citation type="journal article" date="2017" name="Genome Biol.">
        <title>Comparative genomics reveals high biological diversity and specific adaptations in the industrially and medically important fungal genus Aspergillus.</title>
        <authorList>
            <person name="de Vries R.P."/>
            <person name="Riley R."/>
            <person name="Wiebenga A."/>
            <person name="Aguilar-Osorio G."/>
            <person name="Amillis S."/>
            <person name="Uchima C.A."/>
            <person name="Anderluh G."/>
            <person name="Asadollahi M."/>
            <person name="Askin M."/>
            <person name="Barry K."/>
            <person name="Battaglia E."/>
            <person name="Bayram O."/>
            <person name="Benocci T."/>
            <person name="Braus-Stromeyer S.A."/>
            <person name="Caldana C."/>
            <person name="Canovas D."/>
            <person name="Cerqueira G.C."/>
            <person name="Chen F."/>
            <person name="Chen W."/>
            <person name="Choi C."/>
            <person name="Clum A."/>
            <person name="Dos Santos R.A."/>
            <person name="Damasio A.R."/>
            <person name="Diallinas G."/>
            <person name="Emri T."/>
            <person name="Fekete E."/>
            <person name="Flipphi M."/>
            <person name="Freyberg S."/>
            <person name="Gallo A."/>
            <person name="Gournas C."/>
            <person name="Habgood R."/>
            <person name="Hainaut M."/>
            <person name="Harispe M.L."/>
            <person name="Henrissat B."/>
            <person name="Hilden K.S."/>
            <person name="Hope R."/>
            <person name="Hossain A."/>
            <person name="Karabika E."/>
            <person name="Karaffa L."/>
            <person name="Karanyi Z."/>
            <person name="Krasevec N."/>
            <person name="Kuo A."/>
            <person name="Kusch H."/>
            <person name="LaButti K."/>
            <person name="Lagendijk E.L."/>
            <person name="Lapidus A."/>
            <person name="Levasseur A."/>
            <person name="Lindquist E."/>
            <person name="Lipzen A."/>
            <person name="Logrieco A.F."/>
            <person name="MacCabe A."/>
            <person name="Maekelae M.R."/>
            <person name="Malavazi I."/>
            <person name="Melin P."/>
            <person name="Meyer V."/>
            <person name="Mielnichuk N."/>
            <person name="Miskei M."/>
            <person name="Molnar A.P."/>
            <person name="Mule G."/>
            <person name="Ngan C.Y."/>
            <person name="Orejas M."/>
            <person name="Orosz E."/>
            <person name="Ouedraogo J.P."/>
            <person name="Overkamp K.M."/>
            <person name="Park H.-S."/>
            <person name="Perrone G."/>
            <person name="Piumi F."/>
            <person name="Punt P.J."/>
            <person name="Ram A.F."/>
            <person name="Ramon A."/>
            <person name="Rauscher S."/>
            <person name="Record E."/>
            <person name="Riano-Pachon D.M."/>
            <person name="Robert V."/>
            <person name="Roehrig J."/>
            <person name="Ruller R."/>
            <person name="Salamov A."/>
            <person name="Salih N.S."/>
            <person name="Samson R.A."/>
            <person name="Sandor E."/>
            <person name="Sanguinetti M."/>
            <person name="Schuetze T."/>
            <person name="Sepcic K."/>
            <person name="Shelest E."/>
            <person name="Sherlock G."/>
            <person name="Sophianopoulou V."/>
            <person name="Squina F.M."/>
            <person name="Sun H."/>
            <person name="Susca A."/>
            <person name="Todd R.B."/>
            <person name="Tsang A."/>
            <person name="Unkles S.E."/>
            <person name="van de Wiele N."/>
            <person name="van Rossen-Uffink D."/>
            <person name="Oliveira J.V."/>
            <person name="Vesth T.C."/>
            <person name="Visser J."/>
            <person name="Yu J.-H."/>
            <person name="Zhou M."/>
            <person name="Andersen M.R."/>
            <person name="Archer D.B."/>
            <person name="Baker S.E."/>
            <person name="Benoit I."/>
            <person name="Brakhage A.A."/>
            <person name="Braus G.H."/>
            <person name="Fischer R."/>
            <person name="Frisvad J.C."/>
            <person name="Goldman G.H."/>
            <person name="Houbraken J."/>
            <person name="Oakley B."/>
            <person name="Pocsi I."/>
            <person name="Scazzocchio C."/>
            <person name="Seiboth B."/>
            <person name="vanKuyk P.A."/>
            <person name="Wortman J."/>
            <person name="Dyer P.S."/>
            <person name="Grigoriev I.V."/>
        </authorList>
    </citation>
    <scope>NUCLEOTIDE SEQUENCE [LARGE SCALE GENOMIC DNA]</scope>
    <source>
        <strain evidence="10">DTO 134E9</strain>
    </source>
</reference>
<dbReference type="OrthoDB" id="1470350at2759"/>
<dbReference type="PANTHER" id="PTHR24305:SF96">
    <property type="entry name" value="CYTOCHROME P450 MONOOXYGENASE STCB-RELATED"/>
    <property type="match status" value="1"/>
</dbReference>
<dbReference type="SUPFAM" id="SSF48264">
    <property type="entry name" value="Cytochrome P450"/>
    <property type="match status" value="1"/>
</dbReference>
<dbReference type="GeneID" id="63745225"/>
<dbReference type="VEuPathDB" id="FungiDB:ASPWEDRAFT_138555"/>
<evidence type="ECO:0000256" key="8">
    <source>
        <dbReference type="RuleBase" id="RU000461"/>
    </source>
</evidence>
<comment type="cofactor">
    <cofactor evidence="1 7">
        <name>heme</name>
        <dbReference type="ChEBI" id="CHEBI:30413"/>
    </cofactor>
</comment>
<keyword evidence="3 7" id="KW-0349">Heme</keyword>
<evidence type="ECO:0000256" key="4">
    <source>
        <dbReference type="ARBA" id="ARBA00022723"/>
    </source>
</evidence>
<dbReference type="InterPro" id="IPR002401">
    <property type="entry name" value="Cyt_P450_E_grp-I"/>
</dbReference>
<dbReference type="Proteomes" id="UP000184383">
    <property type="component" value="Unassembled WGS sequence"/>
</dbReference>
<dbReference type="RefSeq" id="XP_040687165.1">
    <property type="nucleotide sequence ID" value="XM_040829377.1"/>
</dbReference>
<dbReference type="PRINTS" id="PR00463">
    <property type="entry name" value="EP450I"/>
</dbReference>
<dbReference type="EMBL" id="KV878214">
    <property type="protein sequence ID" value="OJJ33488.1"/>
    <property type="molecule type" value="Genomic_DNA"/>
</dbReference>
<dbReference type="PRINTS" id="PR00385">
    <property type="entry name" value="P450"/>
</dbReference>
<keyword evidence="10" id="KW-1185">Reference proteome</keyword>
<comment type="similarity">
    <text evidence="2 8">Belongs to the cytochrome P450 family.</text>
</comment>
<dbReference type="InterPro" id="IPR050121">
    <property type="entry name" value="Cytochrome_P450_monoxygenase"/>
</dbReference>
<keyword evidence="4 7" id="KW-0479">Metal-binding</keyword>
<sequence>MLPIANEPILIAVGAFFLAVFINKMCNVYRKQISSIPGPWYSNWTDLILEYHWIIGNRPNYVHSLHQKYANTDNSICPIVRISPNEIDICDVNAVRDMSKSGTKFLKSAWYDKLAVGGAKNIFSVRDPKAHSIRRRLLSSPMADASLQSMEPVIKAKVKLAIHRMRTEMKDRGAMDIFKWWYFTSTDVIGELTFGESFQLLEQGEKTQFAMDLERLPKLGMIGTAFPSLLRLARQLPVPYFQDALQAGKRISEYAEQSLMSYKESITQEPSHTKPTLFTKLLHASNTTDGLSDVNLISEARGYIVGGSDNTAVTLTYLVWAVCRNEEIKKTLLRELETLPDDFGDDELKKLPFLNHVVNETLRLYASNPSNRPRNAPSPGANLCGYWVPSEVTVSTQAYSLHRDSKIFSHPESFNSLRWASPTTEMNRAFVPFGGGSRICLGLHLAIRELRLGAAHFFRAFPRARMSTAEKMSDGDMDQVCYFIMSPKGKRCLMESM</sequence>
<keyword evidence="8" id="KW-0503">Monooxygenase</keyword>
<evidence type="ECO:0008006" key="11">
    <source>
        <dbReference type="Google" id="ProtNLM"/>
    </source>
</evidence>
<evidence type="ECO:0000256" key="6">
    <source>
        <dbReference type="ARBA" id="ARBA00023004"/>
    </source>
</evidence>
<dbReference type="PANTHER" id="PTHR24305">
    <property type="entry name" value="CYTOCHROME P450"/>
    <property type="match status" value="1"/>
</dbReference>
<organism evidence="9 10">
    <name type="scientific">Aspergillus wentii DTO 134E9</name>
    <dbReference type="NCBI Taxonomy" id="1073089"/>
    <lineage>
        <taxon>Eukaryota</taxon>
        <taxon>Fungi</taxon>
        <taxon>Dikarya</taxon>
        <taxon>Ascomycota</taxon>
        <taxon>Pezizomycotina</taxon>
        <taxon>Eurotiomycetes</taxon>
        <taxon>Eurotiomycetidae</taxon>
        <taxon>Eurotiales</taxon>
        <taxon>Aspergillaceae</taxon>
        <taxon>Aspergillus</taxon>
        <taxon>Aspergillus subgen. Cremei</taxon>
    </lineage>
</organism>
<proteinExistence type="inferred from homology"/>
<evidence type="ECO:0000256" key="1">
    <source>
        <dbReference type="ARBA" id="ARBA00001971"/>
    </source>
</evidence>
<feature type="binding site" description="axial binding residue" evidence="7">
    <location>
        <position position="440"/>
    </location>
    <ligand>
        <name>heme</name>
        <dbReference type="ChEBI" id="CHEBI:30413"/>
    </ligand>
    <ligandPart>
        <name>Fe</name>
        <dbReference type="ChEBI" id="CHEBI:18248"/>
    </ligandPart>
</feature>
<dbReference type="InterPro" id="IPR017972">
    <property type="entry name" value="Cyt_P450_CS"/>
</dbReference>
<dbReference type="GO" id="GO:0005506">
    <property type="term" value="F:iron ion binding"/>
    <property type="evidence" value="ECO:0007669"/>
    <property type="project" value="InterPro"/>
</dbReference>